<dbReference type="Pfam" id="PF14322">
    <property type="entry name" value="SusD-like_3"/>
    <property type="match status" value="1"/>
</dbReference>
<feature type="domain" description="SusD-like N-terminal" evidence="8">
    <location>
        <begin position="78"/>
        <end position="202"/>
    </location>
</feature>
<keyword evidence="3 6" id="KW-0732">Signal</keyword>
<evidence type="ECO:0000256" key="1">
    <source>
        <dbReference type="ARBA" id="ARBA00004442"/>
    </source>
</evidence>
<evidence type="ECO:0000256" key="5">
    <source>
        <dbReference type="ARBA" id="ARBA00023237"/>
    </source>
</evidence>
<dbReference type="InterPro" id="IPR033985">
    <property type="entry name" value="SusD-like_N"/>
</dbReference>
<reference evidence="9" key="1">
    <citation type="journal article" date="2021" name="PeerJ">
        <title>Extensive microbial diversity within the chicken gut microbiome revealed by metagenomics and culture.</title>
        <authorList>
            <person name="Gilroy R."/>
            <person name="Ravi A."/>
            <person name="Getino M."/>
            <person name="Pursley I."/>
            <person name="Horton D.L."/>
            <person name="Alikhan N.F."/>
            <person name="Baker D."/>
            <person name="Gharbi K."/>
            <person name="Hall N."/>
            <person name="Watson M."/>
            <person name="Adriaenssens E.M."/>
            <person name="Foster-Nyarko E."/>
            <person name="Jarju S."/>
            <person name="Secka A."/>
            <person name="Antonio M."/>
            <person name="Oren A."/>
            <person name="Chaudhuri R.R."/>
            <person name="La Ragione R."/>
            <person name="Hildebrand F."/>
            <person name="Pallen M.J."/>
        </authorList>
    </citation>
    <scope>NUCLEOTIDE SEQUENCE</scope>
    <source>
        <strain evidence="9">ChiHjej12B11-24981</strain>
    </source>
</reference>
<evidence type="ECO:0000259" key="7">
    <source>
        <dbReference type="Pfam" id="PF07980"/>
    </source>
</evidence>
<dbReference type="AlphaFoldDB" id="A0A9D2A4V4"/>
<dbReference type="InterPro" id="IPR012944">
    <property type="entry name" value="SusD_RagB_dom"/>
</dbReference>
<evidence type="ECO:0000313" key="9">
    <source>
        <dbReference type="EMBL" id="HIZ01495.1"/>
    </source>
</evidence>
<gene>
    <name evidence="9" type="ORF">H9819_04470</name>
</gene>
<evidence type="ECO:0000313" key="10">
    <source>
        <dbReference type="Proteomes" id="UP000824023"/>
    </source>
</evidence>
<evidence type="ECO:0000256" key="3">
    <source>
        <dbReference type="ARBA" id="ARBA00022729"/>
    </source>
</evidence>
<reference evidence="9" key="2">
    <citation type="submission" date="2021-04" db="EMBL/GenBank/DDBJ databases">
        <authorList>
            <person name="Gilroy R."/>
        </authorList>
    </citation>
    <scope>NUCLEOTIDE SEQUENCE</scope>
    <source>
        <strain evidence="9">ChiHjej12B11-24981</strain>
    </source>
</reference>
<protein>
    <submittedName>
        <fullName evidence="9">RagB/SusD family nutrient uptake outer membrane protein</fullName>
    </submittedName>
</protein>
<comment type="caution">
    <text evidence="9">The sequence shown here is derived from an EMBL/GenBank/DDBJ whole genome shotgun (WGS) entry which is preliminary data.</text>
</comment>
<dbReference type="Pfam" id="PF07980">
    <property type="entry name" value="SusD_RagB"/>
    <property type="match status" value="1"/>
</dbReference>
<dbReference type="Proteomes" id="UP000824023">
    <property type="component" value="Unassembled WGS sequence"/>
</dbReference>
<dbReference type="InterPro" id="IPR011990">
    <property type="entry name" value="TPR-like_helical_dom_sf"/>
</dbReference>
<sequence>MTQMKAKKIFHTLMLAAALCCTACDDKLDIVPLGKTTLSSLSDLETLLNQVPQLYMEDNEFEILCNNMYCKWEGLPEYLSNPNSILYALVTYDETVDRANLVTSSSMYENLYQSINYMNVVISKAPDAGGDDVKRRQIIAEARVLRAWYHFLLVNMYAKQYDASTAGQLGGVPYVDNTDVSEQKTKRTVAEVYERILADCSDEVLANLVQTHVSDPCRFGLDFGYGVRARVLFQMKRYDEALQYATRALQVNNTLEDRSTVASSGVWTLNETAQNNYYIIWSDNSNLGDYYGITISPEVAALISADDYVNKYYNVSGTPAWQEPYPMLPDGCLQCQVSDIKYNLFGIRSETMYYLAAECQIRAGNIAAGLQQVDRVRTLRIENYQPLATQAASLTKREAMKLLQDAKRVEFLGCFDNFCDRKRWNSETDYAETITRDLGADYGGTYSLRPDSPLWVFPFPQNAVLHNSSLTQNY</sequence>
<evidence type="ECO:0000259" key="8">
    <source>
        <dbReference type="Pfam" id="PF14322"/>
    </source>
</evidence>
<comment type="similarity">
    <text evidence="2">Belongs to the SusD family.</text>
</comment>
<feature type="domain" description="RagB/SusD" evidence="7">
    <location>
        <begin position="351"/>
        <end position="474"/>
    </location>
</feature>
<feature type="chain" id="PRO_5039015948" evidence="6">
    <location>
        <begin position="24"/>
        <end position="474"/>
    </location>
</feature>
<proteinExistence type="inferred from homology"/>
<feature type="signal peptide" evidence="6">
    <location>
        <begin position="1"/>
        <end position="23"/>
    </location>
</feature>
<dbReference type="SUPFAM" id="SSF48452">
    <property type="entry name" value="TPR-like"/>
    <property type="match status" value="1"/>
</dbReference>
<dbReference type="GO" id="GO:0009279">
    <property type="term" value="C:cell outer membrane"/>
    <property type="evidence" value="ECO:0007669"/>
    <property type="project" value="UniProtKB-SubCell"/>
</dbReference>
<dbReference type="Gene3D" id="1.25.40.390">
    <property type="match status" value="1"/>
</dbReference>
<name>A0A9D2A4V4_9BACE</name>
<keyword evidence="5" id="KW-0998">Cell outer membrane</keyword>
<keyword evidence="4" id="KW-0472">Membrane</keyword>
<evidence type="ECO:0000256" key="2">
    <source>
        <dbReference type="ARBA" id="ARBA00006275"/>
    </source>
</evidence>
<evidence type="ECO:0000256" key="6">
    <source>
        <dbReference type="SAM" id="SignalP"/>
    </source>
</evidence>
<dbReference type="EMBL" id="DXCK01000062">
    <property type="protein sequence ID" value="HIZ01495.1"/>
    <property type="molecule type" value="Genomic_DNA"/>
</dbReference>
<evidence type="ECO:0000256" key="4">
    <source>
        <dbReference type="ARBA" id="ARBA00023136"/>
    </source>
</evidence>
<accession>A0A9D2A4V4</accession>
<comment type="subcellular location">
    <subcellularLocation>
        <location evidence="1">Cell outer membrane</location>
    </subcellularLocation>
</comment>
<organism evidence="9 10">
    <name type="scientific">Candidatus Bacteroides merdipullorum</name>
    <dbReference type="NCBI Taxonomy" id="2838474"/>
    <lineage>
        <taxon>Bacteria</taxon>
        <taxon>Pseudomonadati</taxon>
        <taxon>Bacteroidota</taxon>
        <taxon>Bacteroidia</taxon>
        <taxon>Bacteroidales</taxon>
        <taxon>Bacteroidaceae</taxon>
        <taxon>Bacteroides</taxon>
    </lineage>
</organism>